<dbReference type="SMART" id="SM00233">
    <property type="entry name" value="PH"/>
    <property type="match status" value="1"/>
</dbReference>
<dbReference type="PANTHER" id="PTHR10972:SF200">
    <property type="entry name" value="OXYSTEROL-BINDING PROTEIN-RELATED PROTEIN 9"/>
    <property type="match status" value="1"/>
</dbReference>
<reference evidence="13 14" key="1">
    <citation type="submission" date="2019-10" db="EMBL/GenBank/DDBJ databases">
        <title>Assembly and Annotation for the nematode Trichostrongylus colubriformis.</title>
        <authorList>
            <person name="Martin J."/>
        </authorList>
    </citation>
    <scope>NUCLEOTIDE SEQUENCE [LARGE SCALE GENOMIC DNA]</scope>
    <source>
        <strain evidence="13">G859</strain>
        <tissue evidence="13">Whole worm</tissue>
    </source>
</reference>
<dbReference type="InterPro" id="IPR013087">
    <property type="entry name" value="Znf_C2H2_type"/>
</dbReference>
<dbReference type="GO" id="GO:0006869">
    <property type="term" value="P:lipid transport"/>
    <property type="evidence" value="ECO:0007669"/>
    <property type="project" value="UniProtKB-KW"/>
</dbReference>
<feature type="coiled-coil region" evidence="8">
    <location>
        <begin position="1047"/>
        <end position="1074"/>
    </location>
</feature>
<evidence type="ECO:0000256" key="2">
    <source>
        <dbReference type="ARBA" id="ARBA00022448"/>
    </source>
</evidence>
<dbReference type="InterPro" id="IPR018494">
    <property type="entry name" value="Oxysterol-bd_CS"/>
</dbReference>
<dbReference type="SUPFAM" id="SSF144000">
    <property type="entry name" value="Oxysterol-binding protein-like"/>
    <property type="match status" value="1"/>
</dbReference>
<dbReference type="SUPFAM" id="SSF50729">
    <property type="entry name" value="PH domain-like"/>
    <property type="match status" value="1"/>
</dbReference>
<keyword evidence="2 7" id="KW-0813">Transport</keyword>
<comment type="similarity">
    <text evidence="6">Belongs to the OSBP family.</text>
</comment>
<dbReference type="GO" id="GO:0005829">
    <property type="term" value="C:cytosol"/>
    <property type="evidence" value="ECO:0007669"/>
    <property type="project" value="TreeGrafter"/>
</dbReference>
<dbReference type="Proteomes" id="UP001331761">
    <property type="component" value="Unassembled WGS sequence"/>
</dbReference>
<dbReference type="GO" id="GO:0032934">
    <property type="term" value="F:sterol binding"/>
    <property type="evidence" value="ECO:0007669"/>
    <property type="project" value="TreeGrafter"/>
</dbReference>
<sequence>SYLLRKLKMMEGPLSKWTNMVHGWQYRWFRLEEDVLLYYTSREKMLKGQQRGCMRLHGAVVGIDGENNSLFTITVDGKVFHLQGRDEKERNHWVRALEGVIRDCGGYRKTPKNKESAPEALKRKIAEADQHLADIILQVKGLESLKEHASEKERKNVEDLIASSSKLLDTVKHAIILLQLVDKYAFPDVSDGFAAVHFDGVEVSLCGSIGRQGVVLDKVFLMPPQSKPFSPKIRLTTRTTGALKEEGYTYVQLVVISPPLGSNMARNKIDIADDGVKEDKENSNHGTDAGDSSKIHDSDSRYASTSQPEEDSCKVHPQYVPPISYSSSDEEEFYDADEELIDLDKTDDVAITDGPMRDMSFEKADNFDFGDSHEDFDEIYDNAEEHDVGNVQQEHGSVLVHLLSQVSIGMDLTKVTLPTFILERRSLLEMYADFFAHPDAFVATVDLETPQERFISVVRYYLNAFYAARKSGVAKKPYNPILGETFRCRYKLPDENSSYNLPNASPTGEKTDSGPFPGSDTNQLTFIAEQVSHHPPVSAFYAEHPAKRISFNAHIYTKSSFLGLSIGVANIGSGTVILHDFDERYTVTFPSGYGRSIMSTPWVELGGKVKITCEKTGFYADIDFLTKPFFGGKPHRIAGSLYKEGQKKPFMTIRGEWNNVMMAKPAWGDEYLFIDVKAHPEMKKECVPVMQQGERESRRTGRLLTKMGRAVPKWAELSLQSLSAFVFFLVNVFSARLDILDCMCPQRGPIIGNRDITSLGLSLFPMSSMLIDTPNTQNVCVKAVTTRIAKHFQGKQKPYEDPYLPKHPGGVNPITGEIGGPAGVEPTRYGDWERKGRHFSWSEILLAYLIFDRLLGFCDTLGNVEGYGMVPEVVNTPEIAVECAITDPRIVNVSEMLAQPSIQALQQSNPLLYKTLEVFAYGTVEDLPNEVNLPPTALSKLRQLSLITLAANSKSNRQLSYAEVMQFLRLNSVRELEDVVIDAIYNKFIKARLDSKGQFIEIDDWAPRDTPANTIPTIIITLNDFARRVVEVRKNADEDANRRDAQVVADRKRVQQAEAELAAARKALDESMMATMNSHEPSTSARSKPSRSARQRPSQATPTNKGRRAVHVQRKCWLVMSYLKLDEFLHWSHSHRQDQSEDVVSAFNNDATTSDATPEISVTSHDDEVLHITLNLNSCPICRKDMGRHIYDHLFTLHGFTRDDLEQAKKQRRRWKLLSSVGAPYICNVCNLQYKNRRGLLHHRKEKKHDIDDQVIRLILCPMCDKQVEDQEELMEHVDEEHAAALQTNYTLHMTTSKSDILPPEMNFGHVSCPECGKFFKREHIGEHAIFVHNYTNRERQILLLHLGVELTTPIPHLTFKCDHCSRSFGKKHDLSDHLTSKHTDKNPSTTTTGNAFACVFEGCGSSFNSIEEVVNHCARMHSMEAGQPFEIISASFDNMAEFRKWKSDMEKMTNATFCFRGRGDFHTAVYACATSSTSRDEIESQNKKARTLEQCCTAFIKCRPRSDGTVEAISCMDHVGHSRKTDVPLSDEQKAEVGELLSNGTAASEIVNILKQKYGSDPGICNITCSDIALLGEPSSDGQGSGFECDEGQMTPQKSHSDLLEACDDRIEGIRNDNDLYYSCEPCRRAEWPKVFFQTYHPNDSGENSHKTKFPLPESISCPKCRMVFKTKYQLAVHCVSFHGSFSSNAFIVQTSFVSWKQFQVIENEDGVLDCVAFFDHLGHDEKSVEGSEPATESEEDVEAEEVCYLCGNDVPPEVDAHTADYVAWIRCNVAECRSLAHEWCVELLGNKCAECENGLLVVKIRN</sequence>
<dbReference type="GO" id="GO:0005794">
    <property type="term" value="C:Golgi apparatus"/>
    <property type="evidence" value="ECO:0007669"/>
    <property type="project" value="TreeGrafter"/>
</dbReference>
<evidence type="ECO:0000256" key="5">
    <source>
        <dbReference type="PROSITE-ProRule" id="PRU00042"/>
    </source>
</evidence>
<dbReference type="PROSITE" id="PS01013">
    <property type="entry name" value="OSBP"/>
    <property type="match status" value="1"/>
</dbReference>
<evidence type="ECO:0000259" key="10">
    <source>
        <dbReference type="PROSITE" id="PS50003"/>
    </source>
</evidence>
<evidence type="ECO:0000259" key="12">
    <source>
        <dbReference type="PROSITE" id="PS50250"/>
    </source>
</evidence>
<keyword evidence="4" id="KW-0446">Lipid-binding</keyword>
<keyword evidence="14" id="KW-1185">Reference proteome</keyword>
<feature type="compositionally biased region" description="Basic and acidic residues" evidence="9">
    <location>
        <begin position="291"/>
        <end position="300"/>
    </location>
</feature>
<feature type="domain" description="PH" evidence="10">
    <location>
        <begin position="7"/>
        <end position="102"/>
    </location>
</feature>
<evidence type="ECO:0000256" key="3">
    <source>
        <dbReference type="ARBA" id="ARBA00023055"/>
    </source>
</evidence>
<feature type="region of interest" description="Disordered" evidence="9">
    <location>
        <begin position="1075"/>
        <end position="1107"/>
    </location>
</feature>
<gene>
    <name evidence="13" type="ORF">GCK32_002787</name>
</gene>
<feature type="domain" description="C2H2-type" evidence="11">
    <location>
        <begin position="1397"/>
        <end position="1427"/>
    </location>
</feature>
<evidence type="ECO:0000256" key="1">
    <source>
        <dbReference type="ARBA" id="ARBA00005701"/>
    </source>
</evidence>
<dbReference type="EMBL" id="WIXE01020889">
    <property type="protein sequence ID" value="KAK5968877.1"/>
    <property type="molecule type" value="Genomic_DNA"/>
</dbReference>
<keyword evidence="5" id="KW-0862">Zinc</keyword>
<dbReference type="PROSITE" id="PS50250">
    <property type="entry name" value="PCI"/>
    <property type="match status" value="1"/>
</dbReference>
<dbReference type="Gene3D" id="3.30.160.60">
    <property type="entry name" value="Classic Zinc Finger"/>
    <property type="match status" value="2"/>
</dbReference>
<dbReference type="PROSITE" id="PS00028">
    <property type="entry name" value="ZINC_FINGER_C2H2_1"/>
    <property type="match status" value="5"/>
</dbReference>
<feature type="region of interest" description="Disordered" evidence="9">
    <location>
        <begin position="274"/>
        <end position="331"/>
    </location>
</feature>
<dbReference type="GO" id="GO:0008270">
    <property type="term" value="F:zinc ion binding"/>
    <property type="evidence" value="ECO:0007669"/>
    <property type="project" value="UniProtKB-KW"/>
</dbReference>
<keyword evidence="3 7" id="KW-0445">Lipid transport</keyword>
<feature type="compositionally biased region" description="Polar residues" evidence="9">
    <location>
        <begin position="1075"/>
        <end position="1087"/>
    </location>
</feature>
<dbReference type="PROSITE" id="PS50003">
    <property type="entry name" value="PH_DOMAIN"/>
    <property type="match status" value="1"/>
</dbReference>
<dbReference type="Gene3D" id="2.40.160.120">
    <property type="match status" value="1"/>
</dbReference>
<feature type="non-terminal residue" evidence="13">
    <location>
        <position position="1"/>
    </location>
</feature>
<dbReference type="FunFam" id="1.10.287.2720:FF:000001">
    <property type="entry name" value="Oxysterol-binding OBPalpha"/>
    <property type="match status" value="1"/>
</dbReference>
<comment type="similarity">
    <text evidence="1">Belongs to the SDHAF4 family.</text>
</comment>
<dbReference type="Pfam" id="PF00169">
    <property type="entry name" value="PH"/>
    <property type="match status" value="1"/>
</dbReference>
<evidence type="ECO:0000256" key="9">
    <source>
        <dbReference type="SAM" id="MobiDB-lite"/>
    </source>
</evidence>
<feature type="domain" description="PCI" evidence="12">
    <location>
        <begin position="846"/>
        <end position="1007"/>
    </location>
</feature>
<dbReference type="SMART" id="SM00355">
    <property type="entry name" value="ZnF_C2H2"/>
    <property type="match status" value="6"/>
</dbReference>
<accession>A0AAN8F7M5</accession>
<evidence type="ECO:0000256" key="8">
    <source>
        <dbReference type="SAM" id="Coils"/>
    </source>
</evidence>
<evidence type="ECO:0000256" key="6">
    <source>
        <dbReference type="RuleBase" id="RU003844"/>
    </source>
</evidence>
<proteinExistence type="inferred from homology"/>
<dbReference type="GO" id="GO:0016020">
    <property type="term" value="C:membrane"/>
    <property type="evidence" value="ECO:0007669"/>
    <property type="project" value="TreeGrafter"/>
</dbReference>
<evidence type="ECO:0000313" key="14">
    <source>
        <dbReference type="Proteomes" id="UP001331761"/>
    </source>
</evidence>
<organism evidence="13 14">
    <name type="scientific">Trichostrongylus colubriformis</name>
    <name type="common">Black scour worm</name>
    <dbReference type="NCBI Taxonomy" id="6319"/>
    <lineage>
        <taxon>Eukaryota</taxon>
        <taxon>Metazoa</taxon>
        <taxon>Ecdysozoa</taxon>
        <taxon>Nematoda</taxon>
        <taxon>Chromadorea</taxon>
        <taxon>Rhabditida</taxon>
        <taxon>Rhabditina</taxon>
        <taxon>Rhabditomorpha</taxon>
        <taxon>Strongyloidea</taxon>
        <taxon>Trichostrongylidae</taxon>
        <taxon>Trichostrongylus</taxon>
    </lineage>
</organism>
<evidence type="ECO:0000256" key="4">
    <source>
        <dbReference type="ARBA" id="ARBA00023121"/>
    </source>
</evidence>
<dbReference type="InterPro" id="IPR012875">
    <property type="entry name" value="SDHF4"/>
</dbReference>
<feature type="compositionally biased region" description="Basic and acidic residues" evidence="9">
    <location>
        <begin position="274"/>
        <end position="283"/>
    </location>
</feature>
<dbReference type="InterPro" id="IPR000648">
    <property type="entry name" value="Oxysterol-bd"/>
</dbReference>
<dbReference type="Gene3D" id="2.30.29.30">
    <property type="entry name" value="Pleckstrin-homology domain (PH domain)/Phosphotyrosine-binding domain (PTB)"/>
    <property type="match status" value="1"/>
</dbReference>
<dbReference type="InterPro" id="IPR001849">
    <property type="entry name" value="PH_domain"/>
</dbReference>
<keyword evidence="8" id="KW-0175">Coiled coil</keyword>
<dbReference type="FunFam" id="2.40.160.120:FF:000014">
    <property type="entry name" value="Oxysterol-binding protein"/>
    <property type="match status" value="1"/>
</dbReference>
<name>A0AAN8F7M5_TRICO</name>
<keyword evidence="5" id="KW-0479">Metal-binding</keyword>
<evidence type="ECO:0000256" key="7">
    <source>
        <dbReference type="RuleBase" id="RU003845"/>
    </source>
</evidence>
<feature type="compositionally biased region" description="Polar residues" evidence="9">
    <location>
        <begin position="1095"/>
        <end position="1104"/>
    </location>
</feature>
<dbReference type="InterPro" id="IPR037239">
    <property type="entry name" value="OSBP_sf"/>
</dbReference>
<evidence type="ECO:0000259" key="11">
    <source>
        <dbReference type="PROSITE" id="PS50157"/>
    </source>
</evidence>
<dbReference type="InterPro" id="IPR011993">
    <property type="entry name" value="PH-like_dom_sf"/>
</dbReference>
<evidence type="ECO:0000313" key="13">
    <source>
        <dbReference type="EMBL" id="KAK5968877.1"/>
    </source>
</evidence>
<comment type="caution">
    <text evidence="13">The sequence shown here is derived from an EMBL/GenBank/DDBJ whole genome shotgun (WGS) entry which is preliminary data.</text>
</comment>
<dbReference type="Pfam" id="PF07896">
    <property type="entry name" value="DUF1674"/>
    <property type="match status" value="1"/>
</dbReference>
<dbReference type="Pfam" id="PF01399">
    <property type="entry name" value="PCI"/>
    <property type="match status" value="1"/>
</dbReference>
<feature type="domain" description="C2H2-type" evidence="11">
    <location>
        <begin position="1360"/>
        <end position="1388"/>
    </location>
</feature>
<dbReference type="PANTHER" id="PTHR10972">
    <property type="entry name" value="OXYSTEROL-BINDING PROTEIN-RELATED"/>
    <property type="match status" value="1"/>
</dbReference>
<protein>
    <recommendedName>
        <fullName evidence="7">Oxysterol-binding protein</fullName>
    </recommendedName>
</protein>
<dbReference type="Gene3D" id="1.10.287.2720">
    <property type="match status" value="1"/>
</dbReference>
<dbReference type="InterPro" id="IPR000717">
    <property type="entry name" value="PCI_dom"/>
</dbReference>
<keyword evidence="5" id="KW-0863">Zinc-finger</keyword>
<dbReference type="PROSITE" id="PS50157">
    <property type="entry name" value="ZINC_FINGER_C2H2_2"/>
    <property type="match status" value="2"/>
</dbReference>
<dbReference type="Pfam" id="PF01237">
    <property type="entry name" value="Oxysterol_BP"/>
    <property type="match status" value="1"/>
</dbReference>